<dbReference type="OrthoDB" id="6437007at2759"/>
<keyword evidence="1" id="KW-0812">Transmembrane</keyword>
<evidence type="ECO:0000313" key="2">
    <source>
        <dbReference type="EMBL" id="GBM96290.1"/>
    </source>
</evidence>
<protein>
    <submittedName>
        <fullName evidence="2">Uncharacterized protein</fullName>
    </submittedName>
</protein>
<keyword evidence="3" id="KW-1185">Reference proteome</keyword>
<comment type="caution">
    <text evidence="2">The sequence shown here is derived from an EMBL/GenBank/DDBJ whole genome shotgun (WGS) entry which is preliminary data.</text>
</comment>
<feature type="transmembrane region" description="Helical" evidence="1">
    <location>
        <begin position="38"/>
        <end position="60"/>
    </location>
</feature>
<dbReference type="Proteomes" id="UP000499080">
    <property type="component" value="Unassembled WGS sequence"/>
</dbReference>
<accession>A0A4Y2K1P9</accession>
<dbReference type="EMBL" id="BGPR01004131">
    <property type="protein sequence ID" value="GBM96290.1"/>
    <property type="molecule type" value="Genomic_DNA"/>
</dbReference>
<gene>
    <name evidence="2" type="ORF">AVEN_142051_1</name>
</gene>
<name>A0A4Y2K1P9_ARAVE</name>
<evidence type="ECO:0000256" key="1">
    <source>
        <dbReference type="SAM" id="Phobius"/>
    </source>
</evidence>
<reference evidence="2 3" key="1">
    <citation type="journal article" date="2019" name="Sci. Rep.">
        <title>Orb-weaving spider Araneus ventricosus genome elucidates the spidroin gene catalogue.</title>
        <authorList>
            <person name="Kono N."/>
            <person name="Nakamura H."/>
            <person name="Ohtoshi R."/>
            <person name="Moran D.A.P."/>
            <person name="Shinohara A."/>
            <person name="Yoshida Y."/>
            <person name="Fujiwara M."/>
            <person name="Mori M."/>
            <person name="Tomita M."/>
            <person name="Arakawa K."/>
        </authorList>
    </citation>
    <scope>NUCLEOTIDE SEQUENCE [LARGE SCALE GENOMIC DNA]</scope>
</reference>
<keyword evidence="1" id="KW-1133">Transmembrane helix</keyword>
<evidence type="ECO:0000313" key="3">
    <source>
        <dbReference type="Proteomes" id="UP000499080"/>
    </source>
</evidence>
<organism evidence="2 3">
    <name type="scientific">Araneus ventricosus</name>
    <name type="common">Orbweaver spider</name>
    <name type="synonym">Epeira ventricosa</name>
    <dbReference type="NCBI Taxonomy" id="182803"/>
    <lineage>
        <taxon>Eukaryota</taxon>
        <taxon>Metazoa</taxon>
        <taxon>Ecdysozoa</taxon>
        <taxon>Arthropoda</taxon>
        <taxon>Chelicerata</taxon>
        <taxon>Arachnida</taxon>
        <taxon>Araneae</taxon>
        <taxon>Araneomorphae</taxon>
        <taxon>Entelegynae</taxon>
        <taxon>Araneoidea</taxon>
        <taxon>Araneidae</taxon>
        <taxon>Araneus</taxon>
    </lineage>
</organism>
<keyword evidence="1" id="KW-0472">Membrane</keyword>
<proteinExistence type="predicted"/>
<dbReference type="AlphaFoldDB" id="A0A4Y2K1P9"/>
<sequence length="410" mass="47605">MESNQKDLKLQSQNQRCKESILEEGNTRGISGKITWEFLKGIIFLICLSLFTFQSLKFYFRYTSHPIRTNKLMANVKTFKLPAITICNRSAFPRSQFCSDYPDVCQKPNNLEEFCEKRPVLCRGNFSDLKKEVHSLPYPYKTDCMDYEDLWKKNNKTGPRSQEMCKEWCSISYYRHCWGCTWAATMIENSEDSCLFGHPVTSQDDICVDENKGQRLIGECEKNCKVSCMKAKYRVNLVKRAMKPSLLEKSNDRIGLSVFVKDTQVVITKHAPLYGCSADKSIPVLRSNSFSGGFSDEFHNSLNCLRVCRKFNKVPAVHWHIILYHLQKFMRTDMYENWRRCDMKSLLVNEIYVVCSSKVNSRNNESTSKISFWDNFSISEYVTNALLDDFSNFIFWDVTAKSGTLECSMV</sequence>